<gene>
    <name evidence="2" type="ORF">CB5_LOCUS4908</name>
</gene>
<feature type="compositionally biased region" description="Polar residues" evidence="1">
    <location>
        <begin position="61"/>
        <end position="73"/>
    </location>
</feature>
<feature type="compositionally biased region" description="Polar residues" evidence="1">
    <location>
        <begin position="120"/>
        <end position="137"/>
    </location>
</feature>
<reference evidence="2" key="1">
    <citation type="submission" date="2020-07" db="EMBL/GenBank/DDBJ databases">
        <authorList>
            <person name="Lin J."/>
        </authorList>
    </citation>
    <scope>NUCLEOTIDE SEQUENCE</scope>
</reference>
<sequence length="167" mass="18056">MVVPGEGYFETRGQLYSAKRGPTRRFEPSTQGPSKIQYYNSPVWAVFAQRDRSLPARDQSLVANPKNQRSGTGLSRAGPVSHCENALGDRSRPPGTGCLRCHAPSPAYLAEFGGVDRPPNGQSFPLGTATQGRSSTNRSKEATAAYKVPINLIKLITRLGLESIIRG</sequence>
<dbReference type="EMBL" id="LR862141">
    <property type="protein sequence ID" value="CAD1821697.1"/>
    <property type="molecule type" value="Genomic_DNA"/>
</dbReference>
<evidence type="ECO:0000256" key="1">
    <source>
        <dbReference type="SAM" id="MobiDB-lite"/>
    </source>
</evidence>
<feature type="region of interest" description="Disordered" evidence="1">
    <location>
        <begin position="56"/>
        <end position="92"/>
    </location>
</feature>
<dbReference type="AlphaFoldDB" id="A0A6V7NT44"/>
<organism evidence="2">
    <name type="scientific">Ananas comosus var. bracteatus</name>
    <name type="common">red pineapple</name>
    <dbReference type="NCBI Taxonomy" id="296719"/>
    <lineage>
        <taxon>Eukaryota</taxon>
        <taxon>Viridiplantae</taxon>
        <taxon>Streptophyta</taxon>
        <taxon>Embryophyta</taxon>
        <taxon>Tracheophyta</taxon>
        <taxon>Spermatophyta</taxon>
        <taxon>Magnoliopsida</taxon>
        <taxon>Liliopsida</taxon>
        <taxon>Poales</taxon>
        <taxon>Bromeliaceae</taxon>
        <taxon>Bromelioideae</taxon>
        <taxon>Ananas</taxon>
    </lineage>
</organism>
<proteinExistence type="predicted"/>
<evidence type="ECO:0000313" key="2">
    <source>
        <dbReference type="EMBL" id="CAD1821697.1"/>
    </source>
</evidence>
<feature type="region of interest" description="Disordered" evidence="1">
    <location>
        <begin position="115"/>
        <end position="140"/>
    </location>
</feature>
<accession>A0A6V7NT44</accession>
<protein>
    <submittedName>
        <fullName evidence="2">Uncharacterized protein</fullName>
    </submittedName>
</protein>
<name>A0A6V7NT44_ANACO</name>